<dbReference type="Gene3D" id="3.40.50.150">
    <property type="entry name" value="Vaccinia Virus protein VP39"/>
    <property type="match status" value="1"/>
</dbReference>
<dbReference type="GO" id="GO:0032259">
    <property type="term" value="P:methylation"/>
    <property type="evidence" value="ECO:0007669"/>
    <property type="project" value="UniProtKB-KW"/>
</dbReference>
<dbReference type="CDD" id="cd02440">
    <property type="entry name" value="AdoMet_MTases"/>
    <property type="match status" value="1"/>
</dbReference>
<evidence type="ECO:0000313" key="2">
    <source>
        <dbReference type="Proteomes" id="UP000231276"/>
    </source>
</evidence>
<organism evidence="1 2">
    <name type="scientific">Candidatus Campbellbacteria bacterium CG22_combo_CG10-13_8_21_14_all_43_18</name>
    <dbReference type="NCBI Taxonomy" id="1974530"/>
    <lineage>
        <taxon>Bacteria</taxon>
        <taxon>Candidatus Campbelliibacteriota</taxon>
    </lineage>
</organism>
<keyword evidence="1" id="KW-0489">Methyltransferase</keyword>
<dbReference type="AlphaFoldDB" id="A0A2H0DW74"/>
<accession>A0A2H0DW74</accession>
<dbReference type="Proteomes" id="UP000231276">
    <property type="component" value="Unassembled WGS sequence"/>
</dbReference>
<dbReference type="InterPro" id="IPR029063">
    <property type="entry name" value="SAM-dependent_MTases_sf"/>
</dbReference>
<gene>
    <name evidence="1" type="ORF">COW82_02140</name>
</gene>
<dbReference type="GO" id="GO:0008168">
    <property type="term" value="F:methyltransferase activity"/>
    <property type="evidence" value="ECO:0007669"/>
    <property type="project" value="UniProtKB-KW"/>
</dbReference>
<name>A0A2H0DW74_9BACT</name>
<dbReference type="SUPFAM" id="SSF53335">
    <property type="entry name" value="S-adenosyl-L-methionine-dependent methyltransferases"/>
    <property type="match status" value="1"/>
</dbReference>
<reference evidence="1 2" key="1">
    <citation type="submission" date="2017-09" db="EMBL/GenBank/DDBJ databases">
        <title>Depth-based differentiation of microbial function through sediment-hosted aquifers and enrichment of novel symbionts in the deep terrestrial subsurface.</title>
        <authorList>
            <person name="Probst A.J."/>
            <person name="Ladd B."/>
            <person name="Jarett J.K."/>
            <person name="Geller-Mcgrath D.E."/>
            <person name="Sieber C.M."/>
            <person name="Emerson J.B."/>
            <person name="Anantharaman K."/>
            <person name="Thomas B.C."/>
            <person name="Malmstrom R."/>
            <person name="Stieglmeier M."/>
            <person name="Klingl A."/>
            <person name="Woyke T."/>
            <person name="Ryan C.M."/>
            <person name="Banfield J.F."/>
        </authorList>
    </citation>
    <scope>NUCLEOTIDE SEQUENCE [LARGE SCALE GENOMIC DNA]</scope>
    <source>
        <strain evidence="1">CG22_combo_CG10-13_8_21_14_all_43_18</strain>
    </source>
</reference>
<comment type="caution">
    <text evidence="1">The sequence shown here is derived from an EMBL/GenBank/DDBJ whole genome shotgun (WGS) entry which is preliminary data.</text>
</comment>
<sequence>MVNQFLDKILRWLRWHKVLPHIKDGDTVCDIGCGPHAEFLKNISSKMEKGIGLDKRVEEKKEENIETKKILLENELPLADNSVDRVAMLAVLEHLDNHLELLKESKRILKPGGEILVTVPTHFNKPLGEFLAFKLKIIEAEQYLDHKRYYNKKELRRDLEKTGFEIIHLDYWEFGMNLFAKAKKPK</sequence>
<dbReference type="EMBL" id="PCTS01000029">
    <property type="protein sequence ID" value="PIP86434.1"/>
    <property type="molecule type" value="Genomic_DNA"/>
</dbReference>
<protein>
    <submittedName>
        <fullName evidence="1">SAM-dependent methyltransferase</fullName>
    </submittedName>
</protein>
<dbReference type="PANTHER" id="PTHR43861">
    <property type="entry name" value="TRANS-ACONITATE 2-METHYLTRANSFERASE-RELATED"/>
    <property type="match status" value="1"/>
</dbReference>
<proteinExistence type="predicted"/>
<evidence type="ECO:0000313" key="1">
    <source>
        <dbReference type="EMBL" id="PIP86434.1"/>
    </source>
</evidence>
<dbReference type="Pfam" id="PF13489">
    <property type="entry name" value="Methyltransf_23"/>
    <property type="match status" value="1"/>
</dbReference>
<keyword evidence="1" id="KW-0808">Transferase</keyword>